<protein>
    <submittedName>
        <fullName evidence="2">Uncharacterized protein</fullName>
    </submittedName>
</protein>
<evidence type="ECO:0000256" key="1">
    <source>
        <dbReference type="SAM" id="MobiDB-lite"/>
    </source>
</evidence>
<dbReference type="Proteomes" id="UP000235728">
    <property type="component" value="Unassembled WGS sequence"/>
</dbReference>
<proteinExistence type="predicted"/>
<dbReference type="EMBL" id="MRVG01000005">
    <property type="protein sequence ID" value="PMB68451.1"/>
    <property type="molecule type" value="Genomic_DNA"/>
</dbReference>
<sequence>MQKHLTSSKDPSSPQRPFFFFTRREAQDWKLPGFQASRLPSFQASKLPGFQASRLPSFQASKLPGFQASLNNQGKDAPPGTPQKRHQSGVIVRRPATDAHVEEA</sequence>
<evidence type="ECO:0000313" key="3">
    <source>
        <dbReference type="Proteomes" id="UP000235728"/>
    </source>
</evidence>
<name>A0A2N6NME5_BEABA</name>
<feature type="region of interest" description="Disordered" evidence="1">
    <location>
        <begin position="64"/>
        <end position="104"/>
    </location>
</feature>
<organism evidence="2 3">
    <name type="scientific">Beauveria bassiana</name>
    <name type="common">White muscardine disease fungus</name>
    <name type="synonym">Tritirachium shiotae</name>
    <dbReference type="NCBI Taxonomy" id="176275"/>
    <lineage>
        <taxon>Eukaryota</taxon>
        <taxon>Fungi</taxon>
        <taxon>Dikarya</taxon>
        <taxon>Ascomycota</taxon>
        <taxon>Pezizomycotina</taxon>
        <taxon>Sordariomycetes</taxon>
        <taxon>Hypocreomycetidae</taxon>
        <taxon>Hypocreales</taxon>
        <taxon>Cordycipitaceae</taxon>
        <taxon>Beauveria</taxon>
    </lineage>
</organism>
<reference evidence="2 3" key="1">
    <citation type="journal article" date="2016" name="Appl. Microbiol. Biotechnol.">
        <title>Characterization of T-DNA insertion mutants with decreased virulence in the entomopathogenic fungus Beauveria bassiana JEF-007.</title>
        <authorList>
            <person name="Kim S."/>
            <person name="Lee S.J."/>
            <person name="Nai Y.S."/>
            <person name="Yu J.S."/>
            <person name="Lee M.R."/>
            <person name="Yang Y.T."/>
            <person name="Kim J.S."/>
        </authorList>
    </citation>
    <scope>NUCLEOTIDE SEQUENCE [LARGE SCALE GENOMIC DNA]</scope>
    <source>
        <strain evidence="2 3">JEF-007</strain>
    </source>
</reference>
<evidence type="ECO:0000313" key="2">
    <source>
        <dbReference type="EMBL" id="PMB68451.1"/>
    </source>
</evidence>
<comment type="caution">
    <text evidence="2">The sequence shown here is derived from an EMBL/GenBank/DDBJ whole genome shotgun (WGS) entry which is preliminary data.</text>
</comment>
<gene>
    <name evidence="2" type="ORF">BM221_005029</name>
</gene>
<dbReference type="AlphaFoldDB" id="A0A2N6NME5"/>
<feature type="compositionally biased region" description="Basic and acidic residues" evidence="1">
    <location>
        <begin position="95"/>
        <end position="104"/>
    </location>
</feature>
<accession>A0A2N6NME5</accession>